<accession>A0A0F9G343</accession>
<reference evidence="2" key="1">
    <citation type="journal article" date="2015" name="Nature">
        <title>Complex archaea that bridge the gap between prokaryotes and eukaryotes.</title>
        <authorList>
            <person name="Spang A."/>
            <person name="Saw J.H."/>
            <person name="Jorgensen S.L."/>
            <person name="Zaremba-Niedzwiedzka K."/>
            <person name="Martijn J."/>
            <person name="Lind A.E."/>
            <person name="van Eijk R."/>
            <person name="Schleper C."/>
            <person name="Guy L."/>
            <person name="Ettema T.J."/>
        </authorList>
    </citation>
    <scope>NUCLEOTIDE SEQUENCE</scope>
</reference>
<comment type="caution">
    <text evidence="2">The sequence shown here is derived from an EMBL/GenBank/DDBJ whole genome shotgun (WGS) entry which is preliminary data.</text>
</comment>
<dbReference type="EMBL" id="LAZR01027985">
    <property type="protein sequence ID" value="KKL63985.1"/>
    <property type="molecule type" value="Genomic_DNA"/>
</dbReference>
<organism evidence="2">
    <name type="scientific">marine sediment metagenome</name>
    <dbReference type="NCBI Taxonomy" id="412755"/>
    <lineage>
        <taxon>unclassified sequences</taxon>
        <taxon>metagenomes</taxon>
        <taxon>ecological metagenomes</taxon>
    </lineage>
</organism>
<feature type="region of interest" description="Disordered" evidence="1">
    <location>
        <begin position="1"/>
        <end position="20"/>
    </location>
</feature>
<evidence type="ECO:0000313" key="2">
    <source>
        <dbReference type="EMBL" id="KKL63985.1"/>
    </source>
</evidence>
<feature type="compositionally biased region" description="Polar residues" evidence="1">
    <location>
        <begin position="1"/>
        <end position="12"/>
    </location>
</feature>
<protein>
    <submittedName>
        <fullName evidence="2">Uncharacterized protein</fullName>
    </submittedName>
</protein>
<evidence type="ECO:0000256" key="1">
    <source>
        <dbReference type="SAM" id="MobiDB-lite"/>
    </source>
</evidence>
<gene>
    <name evidence="2" type="ORF">LCGC14_2169640</name>
</gene>
<dbReference type="AlphaFoldDB" id="A0A0F9G343"/>
<proteinExistence type="predicted"/>
<sequence length="242" mass="25142">MPPGGSNTTVQKQDPWKEQQPYLTAGFEGAANEILNQPYGSTVPFSPESQYSMEQIGNRALQGNPLLQQGQQQMSDTLAGNYMSGGQGFDDFADAAWSSVRPGVDSQFARGGRTGGAAHGEALGRGFGRAMAPLYDAERNRQQQAAFGAPGMAMADYADMGMLGQVGAQREGKAQQFADEPYKRLSQYMGLVGGQGYGGQTTTSGGSGYNPYMGALGGGMTGYSMLGPWGALGGGLLGAFGG</sequence>
<name>A0A0F9G343_9ZZZZ</name>